<dbReference type="OrthoDB" id="3357271at2759"/>
<accession>A0A2R6NKV1</accession>
<name>A0A2R6NKV1_9APHY</name>
<organism evidence="2 3">
    <name type="scientific">Hermanssonia centrifuga</name>
    <dbReference type="NCBI Taxonomy" id="98765"/>
    <lineage>
        <taxon>Eukaryota</taxon>
        <taxon>Fungi</taxon>
        <taxon>Dikarya</taxon>
        <taxon>Basidiomycota</taxon>
        <taxon>Agaricomycotina</taxon>
        <taxon>Agaricomycetes</taxon>
        <taxon>Polyporales</taxon>
        <taxon>Meruliaceae</taxon>
        <taxon>Hermanssonia</taxon>
    </lineage>
</organism>
<evidence type="ECO:0000256" key="1">
    <source>
        <dbReference type="SAM" id="MobiDB-lite"/>
    </source>
</evidence>
<feature type="region of interest" description="Disordered" evidence="1">
    <location>
        <begin position="1"/>
        <end position="142"/>
    </location>
</feature>
<gene>
    <name evidence="2" type="ORF">PHLCEN_2v11101</name>
</gene>
<dbReference type="AlphaFoldDB" id="A0A2R6NKV1"/>
<evidence type="ECO:0000313" key="3">
    <source>
        <dbReference type="Proteomes" id="UP000186601"/>
    </source>
</evidence>
<feature type="compositionally biased region" description="Polar residues" evidence="1">
    <location>
        <begin position="1"/>
        <end position="11"/>
    </location>
</feature>
<proteinExistence type="predicted"/>
<feature type="compositionally biased region" description="Basic and acidic residues" evidence="1">
    <location>
        <begin position="105"/>
        <end position="115"/>
    </location>
</feature>
<protein>
    <submittedName>
        <fullName evidence="2">Uncharacterized protein</fullName>
    </submittedName>
</protein>
<feature type="compositionally biased region" description="Basic and acidic residues" evidence="1">
    <location>
        <begin position="12"/>
        <end position="46"/>
    </location>
</feature>
<sequence>MPTMPSFSVSDLKSRAVKAKDASVYKISNTRDKFTSTSSKKYEWDPNQKPPPPPPPQRSTSSVVTHARTQSNMSNSSRTSSPISPPPSRTLHSGPASTLPGPPPIKRDTRPDHTPLHTPSPPPLPVHSAPGHTHTRGDPEHIDWINLSPEDKQALFAWLDEFFERFLNIKIPSRKIEPTIQRTSRPVTPPRPVSTPGSIRILIDLTNV</sequence>
<reference evidence="2 3" key="1">
    <citation type="submission" date="2018-02" db="EMBL/GenBank/DDBJ databases">
        <title>Genome sequence of the basidiomycete white-rot fungus Phlebia centrifuga.</title>
        <authorList>
            <person name="Granchi Z."/>
            <person name="Peng M."/>
            <person name="de Vries R.P."/>
            <person name="Hilden K."/>
            <person name="Makela M.R."/>
            <person name="Grigoriev I."/>
            <person name="Riley R."/>
        </authorList>
    </citation>
    <scope>NUCLEOTIDE SEQUENCE [LARGE SCALE GENOMIC DNA]</scope>
    <source>
        <strain evidence="2 3">FBCC195</strain>
    </source>
</reference>
<dbReference type="Proteomes" id="UP000186601">
    <property type="component" value="Unassembled WGS sequence"/>
</dbReference>
<feature type="compositionally biased region" description="Polar residues" evidence="1">
    <location>
        <begin position="58"/>
        <end position="70"/>
    </location>
</feature>
<feature type="compositionally biased region" description="Pro residues" evidence="1">
    <location>
        <begin position="48"/>
        <end position="57"/>
    </location>
</feature>
<keyword evidence="3" id="KW-1185">Reference proteome</keyword>
<evidence type="ECO:0000313" key="2">
    <source>
        <dbReference type="EMBL" id="PSR72997.1"/>
    </source>
</evidence>
<feature type="compositionally biased region" description="Low complexity" evidence="1">
    <location>
        <begin position="71"/>
        <end position="82"/>
    </location>
</feature>
<dbReference type="EMBL" id="MLYV02001119">
    <property type="protein sequence ID" value="PSR72997.1"/>
    <property type="molecule type" value="Genomic_DNA"/>
</dbReference>
<comment type="caution">
    <text evidence="2">The sequence shown here is derived from an EMBL/GenBank/DDBJ whole genome shotgun (WGS) entry which is preliminary data.</text>
</comment>